<comment type="caution">
    <text evidence="1">The sequence shown here is derived from an EMBL/GenBank/DDBJ whole genome shotgun (WGS) entry which is preliminary data.</text>
</comment>
<gene>
    <name evidence="1" type="ORF">T4A_3325</name>
</gene>
<protein>
    <submittedName>
        <fullName evidence="1">Uncharacterized protein</fullName>
    </submittedName>
</protein>
<organism evidence="1 2">
    <name type="scientific">Trichinella pseudospiralis</name>
    <name type="common">Parasitic roundworm</name>
    <dbReference type="NCBI Taxonomy" id="6337"/>
    <lineage>
        <taxon>Eukaryota</taxon>
        <taxon>Metazoa</taxon>
        <taxon>Ecdysozoa</taxon>
        <taxon>Nematoda</taxon>
        <taxon>Enoplea</taxon>
        <taxon>Dorylaimia</taxon>
        <taxon>Trichinellida</taxon>
        <taxon>Trichinellidae</taxon>
        <taxon>Trichinella</taxon>
    </lineage>
</organism>
<accession>A0A0V1DHV1</accession>
<proteinExistence type="predicted"/>
<evidence type="ECO:0000313" key="2">
    <source>
        <dbReference type="Proteomes" id="UP000054632"/>
    </source>
</evidence>
<sequence>MSPGPLAPVEVTAPTAPTREAWLARLLPVT</sequence>
<name>A0A0V1DHV1_TRIPS</name>
<dbReference type="Proteomes" id="UP000054632">
    <property type="component" value="Unassembled WGS sequence"/>
</dbReference>
<dbReference type="AlphaFoldDB" id="A0A0V1DHV1"/>
<reference evidence="1 2" key="1">
    <citation type="submission" date="2015-01" db="EMBL/GenBank/DDBJ databases">
        <title>Evolution of Trichinella species and genotypes.</title>
        <authorList>
            <person name="Korhonen P.K."/>
            <person name="Edoardo P."/>
            <person name="Giuseppe L.R."/>
            <person name="Gasser R.B."/>
        </authorList>
    </citation>
    <scope>NUCLEOTIDE SEQUENCE [LARGE SCALE GENOMIC DNA]</scope>
    <source>
        <strain evidence="1">ISS13</strain>
    </source>
</reference>
<dbReference type="EMBL" id="JYDR01003429">
    <property type="protein sequence ID" value="KRY61071.1"/>
    <property type="molecule type" value="Genomic_DNA"/>
</dbReference>
<evidence type="ECO:0000313" key="1">
    <source>
        <dbReference type="EMBL" id="KRY61071.1"/>
    </source>
</evidence>